<evidence type="ECO:0000313" key="4">
    <source>
        <dbReference type="Proteomes" id="UP001279734"/>
    </source>
</evidence>
<organism evidence="3 4">
    <name type="scientific">Nepenthes gracilis</name>
    <name type="common">Slender pitcher plant</name>
    <dbReference type="NCBI Taxonomy" id="150966"/>
    <lineage>
        <taxon>Eukaryota</taxon>
        <taxon>Viridiplantae</taxon>
        <taxon>Streptophyta</taxon>
        <taxon>Embryophyta</taxon>
        <taxon>Tracheophyta</taxon>
        <taxon>Spermatophyta</taxon>
        <taxon>Magnoliopsida</taxon>
        <taxon>eudicotyledons</taxon>
        <taxon>Gunneridae</taxon>
        <taxon>Pentapetalae</taxon>
        <taxon>Caryophyllales</taxon>
        <taxon>Nepenthaceae</taxon>
        <taxon>Nepenthes</taxon>
    </lineage>
</organism>
<gene>
    <name evidence="3" type="ORF">Nepgr_007772</name>
</gene>
<dbReference type="PANTHER" id="PTHR47926">
    <property type="entry name" value="PENTATRICOPEPTIDE REPEAT-CONTAINING PROTEIN"/>
    <property type="match status" value="1"/>
</dbReference>
<keyword evidence="1" id="KW-0677">Repeat</keyword>
<dbReference type="Gene3D" id="1.25.40.10">
    <property type="entry name" value="Tetratricopeptide repeat domain"/>
    <property type="match status" value="1"/>
</dbReference>
<proteinExistence type="predicted"/>
<dbReference type="InterPro" id="IPR046960">
    <property type="entry name" value="PPR_At4g14850-like_plant"/>
</dbReference>
<dbReference type="InterPro" id="IPR046848">
    <property type="entry name" value="E_motif"/>
</dbReference>
<protein>
    <recommendedName>
        <fullName evidence="5">Pentatricopeptide repeat-containing protein</fullName>
    </recommendedName>
</protein>
<keyword evidence="4" id="KW-1185">Reference proteome</keyword>
<dbReference type="Proteomes" id="UP001279734">
    <property type="component" value="Unassembled WGS sequence"/>
</dbReference>
<sequence>MYSRCVGVRHSELAFKEILHPDLVSWNAVIAASAQHGLYSKACALFSQMGSNAFQPDSITFLGLLPACNHAGDCGIWGALLSACNVHLNADIGELAAKKILELDPWNSGASVMLSNVYAARGIH</sequence>
<accession>A0AAD3S7H3</accession>
<evidence type="ECO:0008006" key="5">
    <source>
        <dbReference type="Google" id="ProtNLM"/>
    </source>
</evidence>
<dbReference type="Pfam" id="PF20431">
    <property type="entry name" value="E_motif"/>
    <property type="match status" value="1"/>
</dbReference>
<name>A0AAD3S7H3_NEPGR</name>
<dbReference type="PANTHER" id="PTHR47926:SF436">
    <property type="entry name" value="PENTATRICOPEPTIDE REPEAT-CONTAINING PROTEIN ELI1, CHLOROPLASTIC-LIKE ISOFORM X2"/>
    <property type="match status" value="1"/>
</dbReference>
<feature type="repeat" description="PPR" evidence="2">
    <location>
        <begin position="22"/>
        <end position="56"/>
    </location>
</feature>
<dbReference type="InterPro" id="IPR002885">
    <property type="entry name" value="PPR_rpt"/>
</dbReference>
<dbReference type="PROSITE" id="PS51375">
    <property type="entry name" value="PPR"/>
    <property type="match status" value="1"/>
</dbReference>
<dbReference type="GO" id="GO:0009451">
    <property type="term" value="P:RNA modification"/>
    <property type="evidence" value="ECO:0007669"/>
    <property type="project" value="InterPro"/>
</dbReference>
<dbReference type="NCBIfam" id="TIGR00756">
    <property type="entry name" value="PPR"/>
    <property type="match status" value="1"/>
</dbReference>
<evidence type="ECO:0000313" key="3">
    <source>
        <dbReference type="EMBL" id="GMH05932.1"/>
    </source>
</evidence>
<evidence type="ECO:0000256" key="1">
    <source>
        <dbReference type="ARBA" id="ARBA00022737"/>
    </source>
</evidence>
<dbReference type="Pfam" id="PF13041">
    <property type="entry name" value="PPR_2"/>
    <property type="match status" value="1"/>
</dbReference>
<reference evidence="3" key="1">
    <citation type="submission" date="2023-05" db="EMBL/GenBank/DDBJ databases">
        <title>Nepenthes gracilis genome sequencing.</title>
        <authorList>
            <person name="Fukushima K."/>
        </authorList>
    </citation>
    <scope>NUCLEOTIDE SEQUENCE</scope>
    <source>
        <strain evidence="3">SING2019-196</strain>
    </source>
</reference>
<comment type="caution">
    <text evidence="3">The sequence shown here is derived from an EMBL/GenBank/DDBJ whole genome shotgun (WGS) entry which is preliminary data.</text>
</comment>
<dbReference type="EMBL" id="BSYO01000006">
    <property type="protein sequence ID" value="GMH05932.1"/>
    <property type="molecule type" value="Genomic_DNA"/>
</dbReference>
<dbReference type="GO" id="GO:0003723">
    <property type="term" value="F:RNA binding"/>
    <property type="evidence" value="ECO:0007669"/>
    <property type="project" value="InterPro"/>
</dbReference>
<dbReference type="InterPro" id="IPR011990">
    <property type="entry name" value="TPR-like_helical_dom_sf"/>
</dbReference>
<evidence type="ECO:0000256" key="2">
    <source>
        <dbReference type="PROSITE-ProRule" id="PRU00708"/>
    </source>
</evidence>
<dbReference type="AlphaFoldDB" id="A0AAD3S7H3"/>